<dbReference type="RefSeq" id="XP_033425128.1">
    <property type="nucleotide sequence ID" value="XM_033571813.1"/>
</dbReference>
<evidence type="ECO:0000256" key="5">
    <source>
        <dbReference type="ARBA" id="ARBA00023163"/>
    </source>
</evidence>
<evidence type="ECO:0000256" key="4">
    <source>
        <dbReference type="ARBA" id="ARBA00023125"/>
    </source>
</evidence>
<dbReference type="OrthoDB" id="1600564at2759"/>
<dbReference type="AlphaFoldDB" id="A0A5M9MTC4"/>
<keyword evidence="2" id="KW-0862">Zinc</keyword>
<evidence type="ECO:0000256" key="2">
    <source>
        <dbReference type="ARBA" id="ARBA00022833"/>
    </source>
</evidence>
<reference evidence="7 8" key="1">
    <citation type="submission" date="2019-08" db="EMBL/GenBank/DDBJ databases">
        <title>The genome sequence of a newly discovered highly antifungal drug resistant Aspergillus species, Aspergillus tanneri NIH 1004.</title>
        <authorList>
            <person name="Mounaud S."/>
            <person name="Singh I."/>
            <person name="Joardar V."/>
            <person name="Pakala S."/>
            <person name="Pakala S."/>
            <person name="Venepally P."/>
            <person name="Chung J.K."/>
            <person name="Losada L."/>
            <person name="Nierman W.C."/>
        </authorList>
    </citation>
    <scope>NUCLEOTIDE SEQUENCE [LARGE SCALE GENOMIC DNA]</scope>
    <source>
        <strain evidence="7 8">NIH1004</strain>
    </source>
</reference>
<gene>
    <name evidence="7" type="ORF">ATNIH1004_007186</name>
</gene>
<name>A0A5M9MTC4_9EURO</name>
<keyword evidence="5" id="KW-0804">Transcription</keyword>
<keyword evidence="6" id="KW-0539">Nucleus</keyword>
<comment type="subcellular location">
    <subcellularLocation>
        <location evidence="1">Nucleus</location>
    </subcellularLocation>
</comment>
<evidence type="ECO:0000256" key="3">
    <source>
        <dbReference type="ARBA" id="ARBA00023015"/>
    </source>
</evidence>
<proteinExistence type="predicted"/>
<dbReference type="InterPro" id="IPR051089">
    <property type="entry name" value="prtT"/>
</dbReference>
<sequence>MAKLACNVTGQSAGVCFRLKKKCQPSDSVRRRDTQRAEDFDTRIAQLEGKMETLLAAMQSVVSSPGSSVEIPQILNEENIPPSMSTSKSILVNTTSTNLSFSEGPFPTAPPHINSFSPSHHHSLNSSDISLSEAEECLNFFRSRMLPCFPFINLGPDITAWHLRQDRPFLFQAIVTVTTFSTQKKLAQAEELKRLLFTSALLNVQSNIDLLLGLLTYLAWSTDAFLGRADLVSRLMMLAISLVYDMRLFNRSPPDVEIMMIITQGRADENDQNTSKETAKGFMEKQRAVLACFILSSKCARESLFLSYILTP</sequence>
<dbReference type="PANTHER" id="PTHR31845">
    <property type="entry name" value="FINGER DOMAIN PROTEIN, PUTATIVE-RELATED"/>
    <property type="match status" value="1"/>
</dbReference>
<dbReference type="PANTHER" id="PTHR31845:SF18">
    <property type="entry name" value="ZN(II)2CYS6 TRANSCRIPTION FACTOR (EUROFUNG)"/>
    <property type="match status" value="1"/>
</dbReference>
<protein>
    <recommendedName>
        <fullName evidence="9">Transcription factor domain-containing protein</fullName>
    </recommendedName>
</protein>
<dbReference type="GO" id="GO:0000976">
    <property type="term" value="F:transcription cis-regulatory region binding"/>
    <property type="evidence" value="ECO:0007669"/>
    <property type="project" value="TreeGrafter"/>
</dbReference>
<evidence type="ECO:0000313" key="8">
    <source>
        <dbReference type="Proteomes" id="UP000324241"/>
    </source>
</evidence>
<evidence type="ECO:0000313" key="7">
    <source>
        <dbReference type="EMBL" id="KAA8645767.1"/>
    </source>
</evidence>
<organism evidence="7 8">
    <name type="scientific">Aspergillus tanneri</name>
    <dbReference type="NCBI Taxonomy" id="1220188"/>
    <lineage>
        <taxon>Eukaryota</taxon>
        <taxon>Fungi</taxon>
        <taxon>Dikarya</taxon>
        <taxon>Ascomycota</taxon>
        <taxon>Pezizomycotina</taxon>
        <taxon>Eurotiomycetes</taxon>
        <taxon>Eurotiomycetidae</taxon>
        <taxon>Eurotiales</taxon>
        <taxon>Aspergillaceae</taxon>
        <taxon>Aspergillus</taxon>
        <taxon>Aspergillus subgen. Circumdati</taxon>
    </lineage>
</organism>
<evidence type="ECO:0008006" key="9">
    <source>
        <dbReference type="Google" id="ProtNLM"/>
    </source>
</evidence>
<accession>A0A5M9MTC4</accession>
<dbReference type="EMBL" id="QUQM01000007">
    <property type="protein sequence ID" value="KAA8645767.1"/>
    <property type="molecule type" value="Genomic_DNA"/>
</dbReference>
<evidence type="ECO:0000256" key="6">
    <source>
        <dbReference type="ARBA" id="ARBA00023242"/>
    </source>
</evidence>
<comment type="caution">
    <text evidence="7">The sequence shown here is derived from an EMBL/GenBank/DDBJ whole genome shotgun (WGS) entry which is preliminary data.</text>
</comment>
<evidence type="ECO:0000256" key="1">
    <source>
        <dbReference type="ARBA" id="ARBA00004123"/>
    </source>
</evidence>
<dbReference type="GO" id="GO:0005634">
    <property type="term" value="C:nucleus"/>
    <property type="evidence" value="ECO:0007669"/>
    <property type="project" value="UniProtKB-SubCell"/>
</dbReference>
<keyword evidence="4" id="KW-0238">DNA-binding</keyword>
<dbReference type="Proteomes" id="UP000324241">
    <property type="component" value="Unassembled WGS sequence"/>
</dbReference>
<dbReference type="GeneID" id="54329888"/>
<dbReference type="GO" id="GO:0000981">
    <property type="term" value="F:DNA-binding transcription factor activity, RNA polymerase II-specific"/>
    <property type="evidence" value="ECO:0007669"/>
    <property type="project" value="TreeGrafter"/>
</dbReference>
<keyword evidence="3" id="KW-0805">Transcription regulation</keyword>